<proteinExistence type="predicted"/>
<protein>
    <submittedName>
        <fullName evidence="2">Uncharacterized protein</fullName>
    </submittedName>
</protein>
<accession>A0A382WZH3</accession>
<keyword evidence="1" id="KW-1133">Transmembrane helix</keyword>
<reference evidence="2" key="1">
    <citation type="submission" date="2018-05" db="EMBL/GenBank/DDBJ databases">
        <authorList>
            <person name="Lanie J.A."/>
            <person name="Ng W.-L."/>
            <person name="Kazmierczak K.M."/>
            <person name="Andrzejewski T.M."/>
            <person name="Davidsen T.M."/>
            <person name="Wayne K.J."/>
            <person name="Tettelin H."/>
            <person name="Glass J.I."/>
            <person name="Rusch D."/>
            <person name="Podicherti R."/>
            <person name="Tsui H.-C.T."/>
            <person name="Winkler M.E."/>
        </authorList>
    </citation>
    <scope>NUCLEOTIDE SEQUENCE</scope>
</reference>
<dbReference type="AlphaFoldDB" id="A0A382WZH3"/>
<gene>
    <name evidence="2" type="ORF">METZ01_LOCUS416599</name>
</gene>
<evidence type="ECO:0000313" key="2">
    <source>
        <dbReference type="EMBL" id="SVD63745.1"/>
    </source>
</evidence>
<feature type="transmembrane region" description="Helical" evidence="1">
    <location>
        <begin position="20"/>
        <end position="38"/>
    </location>
</feature>
<sequence>MLIDQSVEGLLDKRVVYFPSHIFLLKLMYDYVFLGIVVKL</sequence>
<name>A0A382WZH3_9ZZZZ</name>
<dbReference type="EMBL" id="UINC01163434">
    <property type="protein sequence ID" value="SVD63745.1"/>
    <property type="molecule type" value="Genomic_DNA"/>
</dbReference>
<organism evidence="2">
    <name type="scientific">marine metagenome</name>
    <dbReference type="NCBI Taxonomy" id="408172"/>
    <lineage>
        <taxon>unclassified sequences</taxon>
        <taxon>metagenomes</taxon>
        <taxon>ecological metagenomes</taxon>
    </lineage>
</organism>
<keyword evidence="1" id="KW-0812">Transmembrane</keyword>
<keyword evidence="1" id="KW-0472">Membrane</keyword>
<evidence type="ECO:0000256" key="1">
    <source>
        <dbReference type="SAM" id="Phobius"/>
    </source>
</evidence>